<dbReference type="Gene3D" id="3.10.580.10">
    <property type="entry name" value="CBS-domain"/>
    <property type="match status" value="1"/>
</dbReference>
<dbReference type="PROSITE" id="PS51371">
    <property type="entry name" value="CBS"/>
    <property type="match status" value="1"/>
</dbReference>
<comment type="caution">
    <text evidence="3">The sequence shown here is derived from an EMBL/GenBank/DDBJ whole genome shotgun (WGS) entry which is preliminary data.</text>
</comment>
<evidence type="ECO:0000313" key="3">
    <source>
        <dbReference type="EMBL" id="TDM01968.1"/>
    </source>
</evidence>
<accession>A0A4R6BJU7</accession>
<keyword evidence="4" id="KW-1185">Reference proteome</keyword>
<organism evidence="3 4">
    <name type="scientific">Macrococcus hajekii</name>
    <dbReference type="NCBI Taxonomy" id="198482"/>
    <lineage>
        <taxon>Bacteria</taxon>
        <taxon>Bacillati</taxon>
        <taxon>Bacillota</taxon>
        <taxon>Bacilli</taxon>
        <taxon>Bacillales</taxon>
        <taxon>Staphylococcaceae</taxon>
        <taxon>Macrococcus</taxon>
    </lineage>
</organism>
<dbReference type="Pfam" id="PF00571">
    <property type="entry name" value="CBS"/>
    <property type="match status" value="1"/>
</dbReference>
<feature type="domain" description="CBS" evidence="2">
    <location>
        <begin position="96"/>
        <end position="152"/>
    </location>
</feature>
<evidence type="ECO:0000259" key="2">
    <source>
        <dbReference type="PROSITE" id="PS51371"/>
    </source>
</evidence>
<dbReference type="CDD" id="cd02205">
    <property type="entry name" value="CBS_pair_SF"/>
    <property type="match status" value="1"/>
</dbReference>
<evidence type="ECO:0000313" key="4">
    <source>
        <dbReference type="Proteomes" id="UP000295328"/>
    </source>
</evidence>
<dbReference type="EMBL" id="SCWE01000002">
    <property type="protein sequence ID" value="TDM01968.1"/>
    <property type="molecule type" value="Genomic_DNA"/>
</dbReference>
<keyword evidence="1" id="KW-0129">CBS domain</keyword>
<reference evidence="3 4" key="1">
    <citation type="submission" date="2019-01" db="EMBL/GenBank/DDBJ databases">
        <title>Draft genome sequences of the type strains of six Macrococcus species.</title>
        <authorList>
            <person name="Mazhar S."/>
            <person name="Altermann E."/>
            <person name="Hill C."/>
            <person name="Mcauliffe O."/>
        </authorList>
    </citation>
    <scope>NUCLEOTIDE SEQUENCE [LARGE SCALE GENOMIC DNA]</scope>
    <source>
        <strain evidence="3 4">CCM4809</strain>
    </source>
</reference>
<evidence type="ECO:0000256" key="1">
    <source>
        <dbReference type="PROSITE-ProRule" id="PRU00703"/>
    </source>
</evidence>
<protein>
    <submittedName>
        <fullName evidence="3">CBS domain-containing protein</fullName>
    </submittedName>
</protein>
<name>A0A4R6BJU7_9STAP</name>
<dbReference type="Proteomes" id="UP000295328">
    <property type="component" value="Unassembled WGS sequence"/>
</dbReference>
<dbReference type="SUPFAM" id="SSF54631">
    <property type="entry name" value="CBS-domain pair"/>
    <property type="match status" value="1"/>
</dbReference>
<sequence length="234" mass="27156">MTNLDEFISEFNQLHEAMKRYTKRDDSFGSLFYQLKDKHAVIKQHQDTIDMARQLRNLLIHEKKDTFNIAEPTAEFIDSLKKIRLQFENPATVSQFKKQVISLNEDDTLKKVLELIEQHHVSQYPVFSGQKFHGILTDNGIANWLAAHMNEELLRLTDYHVKDILPKDEKGSSYLVVREDLPLYEVEHKMMNLINEKGHSKLVILITQTGSINKREDITGIITPGDMPKLIESL</sequence>
<dbReference type="InterPro" id="IPR000644">
    <property type="entry name" value="CBS_dom"/>
</dbReference>
<proteinExistence type="predicted"/>
<dbReference type="InterPro" id="IPR046342">
    <property type="entry name" value="CBS_dom_sf"/>
</dbReference>
<dbReference type="AlphaFoldDB" id="A0A4R6BJU7"/>
<dbReference type="SMART" id="SM00116">
    <property type="entry name" value="CBS"/>
    <property type="match status" value="1"/>
</dbReference>
<dbReference type="RefSeq" id="WP_133429981.1">
    <property type="nucleotide sequence ID" value="NZ_BMCC01000003.1"/>
</dbReference>
<gene>
    <name evidence="3" type="ORF">ERX37_07095</name>
</gene>
<dbReference type="OrthoDB" id="49104at2"/>